<name>A0A1H9U739_9BACI</name>
<reference evidence="3" key="1">
    <citation type="submission" date="2016-10" db="EMBL/GenBank/DDBJ databases">
        <authorList>
            <person name="de Groot N.N."/>
        </authorList>
    </citation>
    <scope>NUCLEOTIDE SEQUENCE [LARGE SCALE GENOMIC DNA]</scope>
    <source>
        <strain evidence="3">10nlg</strain>
    </source>
</reference>
<dbReference type="Proteomes" id="UP000199318">
    <property type="component" value="Unassembled WGS sequence"/>
</dbReference>
<keyword evidence="1" id="KW-0472">Membrane</keyword>
<feature type="transmembrane region" description="Helical" evidence="1">
    <location>
        <begin position="9"/>
        <end position="26"/>
    </location>
</feature>
<dbReference type="AlphaFoldDB" id="A0A1H9U739"/>
<organism evidence="2 3">
    <name type="scientific">Salisediminibacterium halotolerans</name>
    <dbReference type="NCBI Taxonomy" id="517425"/>
    <lineage>
        <taxon>Bacteria</taxon>
        <taxon>Bacillati</taxon>
        <taxon>Bacillota</taxon>
        <taxon>Bacilli</taxon>
        <taxon>Bacillales</taxon>
        <taxon>Bacillaceae</taxon>
        <taxon>Salisediminibacterium</taxon>
    </lineage>
</organism>
<keyword evidence="1" id="KW-0812">Transmembrane</keyword>
<feature type="transmembrane region" description="Helical" evidence="1">
    <location>
        <begin position="38"/>
        <end position="60"/>
    </location>
</feature>
<comment type="caution">
    <text evidence="2">The sequence shown here is derived from an EMBL/GenBank/DDBJ whole genome shotgun (WGS) entry which is preliminary data.</text>
</comment>
<accession>A0A1H9U739</accession>
<protein>
    <submittedName>
        <fullName evidence="2">Uncharacterized protein</fullName>
    </submittedName>
</protein>
<gene>
    <name evidence="2" type="ORF">SAMN05444126_1134</name>
</gene>
<sequence>MSIETLNKIKIMLIVSVCVSVIWSTVNNISRIGNPDVGFGYLNIILISISLIGIILLFMVRQTINEKK</sequence>
<keyword evidence="1" id="KW-1133">Transmembrane helix</keyword>
<dbReference type="EMBL" id="FOGV01000013">
    <property type="protein sequence ID" value="SES05169.1"/>
    <property type="molecule type" value="Genomic_DNA"/>
</dbReference>
<evidence type="ECO:0000256" key="1">
    <source>
        <dbReference type="SAM" id="Phobius"/>
    </source>
</evidence>
<dbReference type="STRING" id="1464123.SAMN05444126_1134"/>
<evidence type="ECO:0000313" key="3">
    <source>
        <dbReference type="Proteomes" id="UP000199318"/>
    </source>
</evidence>
<evidence type="ECO:0000313" key="2">
    <source>
        <dbReference type="EMBL" id="SES05169.1"/>
    </source>
</evidence>
<keyword evidence="3" id="KW-1185">Reference proteome</keyword>
<proteinExistence type="predicted"/>